<protein>
    <submittedName>
        <fullName evidence="2">Uncharacterized protein</fullName>
    </submittedName>
</protein>
<organism evidence="2 3">
    <name type="scientific">Caenorhabditis briggsae</name>
    <dbReference type="NCBI Taxonomy" id="6238"/>
    <lineage>
        <taxon>Eukaryota</taxon>
        <taxon>Metazoa</taxon>
        <taxon>Ecdysozoa</taxon>
        <taxon>Nematoda</taxon>
        <taxon>Chromadorea</taxon>
        <taxon>Rhabditida</taxon>
        <taxon>Rhabditina</taxon>
        <taxon>Rhabditomorpha</taxon>
        <taxon>Rhabditoidea</taxon>
        <taxon>Rhabditidae</taxon>
        <taxon>Peloderinae</taxon>
        <taxon>Caenorhabditis</taxon>
    </lineage>
</organism>
<name>A0AAE9CUE1_CAEBR</name>
<evidence type="ECO:0000313" key="2">
    <source>
        <dbReference type="EMBL" id="ULT81447.1"/>
    </source>
</evidence>
<evidence type="ECO:0000313" key="3">
    <source>
        <dbReference type="Proteomes" id="UP000827892"/>
    </source>
</evidence>
<gene>
    <name evidence="2" type="ORF">L3Y34_011393</name>
</gene>
<accession>A0AAE9CUE1</accession>
<feature type="compositionally biased region" description="Pro residues" evidence="1">
    <location>
        <begin position="25"/>
        <end position="49"/>
    </location>
</feature>
<reference evidence="2 3" key="1">
    <citation type="submission" date="2022-05" db="EMBL/GenBank/DDBJ databases">
        <title>Chromosome-level reference genomes for two strains of Caenorhabditis briggsae: an improved platform for comparative genomics.</title>
        <authorList>
            <person name="Stevens L."/>
            <person name="Andersen E.C."/>
        </authorList>
    </citation>
    <scope>NUCLEOTIDE SEQUENCE [LARGE SCALE GENOMIC DNA]</scope>
    <source>
        <strain evidence="2">QX1410_ONT</strain>
        <tissue evidence="2">Whole-organism</tissue>
    </source>
</reference>
<evidence type="ECO:0000256" key="1">
    <source>
        <dbReference type="SAM" id="MobiDB-lite"/>
    </source>
</evidence>
<dbReference type="AlphaFoldDB" id="A0AAE9CUE1"/>
<sequence>MGEDDQDRSSEVSSQGVGIGDPGDPEPLPASRPSNPLLPPPLTPSPSSAPPRHLQLLAAPMIPKIEDMAIGSCSLRKTFFADKESDQNGFIVVPHGLKVPHCLLSLLKGFLDPSDIFDCHCSIFRLSGSVRFCRRPSQWICFYANVGSL</sequence>
<proteinExistence type="predicted"/>
<dbReference type="Proteomes" id="UP000827892">
    <property type="component" value="Chromosome X"/>
</dbReference>
<dbReference type="EMBL" id="CP090896">
    <property type="protein sequence ID" value="ULT81447.1"/>
    <property type="molecule type" value="Genomic_DNA"/>
</dbReference>
<feature type="region of interest" description="Disordered" evidence="1">
    <location>
        <begin position="1"/>
        <end position="53"/>
    </location>
</feature>